<dbReference type="Proteomes" id="UP001165122">
    <property type="component" value="Unassembled WGS sequence"/>
</dbReference>
<comment type="caution">
    <text evidence="2">The sequence shown here is derived from an EMBL/GenBank/DDBJ whole genome shotgun (WGS) entry which is preliminary data.</text>
</comment>
<evidence type="ECO:0000313" key="3">
    <source>
        <dbReference type="Proteomes" id="UP001165122"/>
    </source>
</evidence>
<dbReference type="EMBL" id="BRXW01000302">
    <property type="protein sequence ID" value="GMI17686.1"/>
    <property type="molecule type" value="Genomic_DNA"/>
</dbReference>
<proteinExistence type="predicted"/>
<name>A0A9W7FTC2_9STRA</name>
<dbReference type="AlphaFoldDB" id="A0A9W7FTC2"/>
<keyword evidence="3" id="KW-1185">Reference proteome</keyword>
<evidence type="ECO:0000313" key="2">
    <source>
        <dbReference type="EMBL" id="GMI17686.1"/>
    </source>
</evidence>
<reference evidence="3" key="1">
    <citation type="journal article" date="2023" name="Commun. Biol.">
        <title>Genome analysis of Parmales, the sister group of diatoms, reveals the evolutionary specialization of diatoms from phago-mixotrophs to photoautotrophs.</title>
        <authorList>
            <person name="Ban H."/>
            <person name="Sato S."/>
            <person name="Yoshikawa S."/>
            <person name="Yamada K."/>
            <person name="Nakamura Y."/>
            <person name="Ichinomiya M."/>
            <person name="Sato N."/>
            <person name="Blanc-Mathieu R."/>
            <person name="Endo H."/>
            <person name="Kuwata A."/>
            <person name="Ogata H."/>
        </authorList>
    </citation>
    <scope>NUCLEOTIDE SEQUENCE [LARGE SCALE GENOMIC DNA]</scope>
    <source>
        <strain evidence="3">NIES 3700</strain>
    </source>
</reference>
<gene>
    <name evidence="2" type="ORF">TrLO_g9113</name>
</gene>
<organism evidence="2 3">
    <name type="scientific">Triparma laevis f. longispina</name>
    <dbReference type="NCBI Taxonomy" id="1714387"/>
    <lineage>
        <taxon>Eukaryota</taxon>
        <taxon>Sar</taxon>
        <taxon>Stramenopiles</taxon>
        <taxon>Ochrophyta</taxon>
        <taxon>Bolidophyceae</taxon>
        <taxon>Parmales</taxon>
        <taxon>Triparmaceae</taxon>
        <taxon>Triparma</taxon>
    </lineage>
</organism>
<feature type="region of interest" description="Disordered" evidence="1">
    <location>
        <begin position="41"/>
        <end position="82"/>
    </location>
</feature>
<protein>
    <submittedName>
        <fullName evidence="2">Uncharacterized protein</fullName>
    </submittedName>
</protein>
<evidence type="ECO:0000256" key="1">
    <source>
        <dbReference type="SAM" id="MobiDB-lite"/>
    </source>
</evidence>
<sequence>MYSSSQPSGGFHSRPTSLPFGSAPAPASSAPFYVSAKKVDPGWGGVGQAPSPPRCMARKSPTHVRSPLPGDGSQNKIALIKE</sequence>
<accession>A0A9W7FTC2</accession>
<feature type="region of interest" description="Disordered" evidence="1">
    <location>
        <begin position="1"/>
        <end position="28"/>
    </location>
</feature>